<comment type="caution">
    <text evidence="1">The sequence shown here is derived from an EMBL/GenBank/DDBJ whole genome shotgun (WGS) entry which is preliminary data.</text>
</comment>
<name>A0A7J6LFM9_PEROL</name>
<dbReference type="Proteomes" id="UP000570595">
    <property type="component" value="Unassembled WGS sequence"/>
</dbReference>
<evidence type="ECO:0000313" key="2">
    <source>
        <dbReference type="Proteomes" id="UP000570595"/>
    </source>
</evidence>
<dbReference type="EMBL" id="JABAHT010000325">
    <property type="protein sequence ID" value="KAF4658069.1"/>
    <property type="molecule type" value="Genomic_DNA"/>
</dbReference>
<reference evidence="1 2" key="1">
    <citation type="submission" date="2020-04" db="EMBL/GenBank/DDBJ databases">
        <title>Perkinsus olseni comparative genomics.</title>
        <authorList>
            <person name="Bogema D.R."/>
        </authorList>
    </citation>
    <scope>NUCLEOTIDE SEQUENCE [LARGE SCALE GENOMIC DNA]</scope>
    <source>
        <strain evidence="1">ATCC PRA-179</strain>
    </source>
</reference>
<proteinExistence type="predicted"/>
<dbReference type="AlphaFoldDB" id="A0A7J6LFM9"/>
<gene>
    <name evidence="1" type="ORF">FOZ61_005866</name>
</gene>
<organism evidence="1 2">
    <name type="scientific">Perkinsus olseni</name>
    <name type="common">Perkinsus atlanticus</name>
    <dbReference type="NCBI Taxonomy" id="32597"/>
    <lineage>
        <taxon>Eukaryota</taxon>
        <taxon>Sar</taxon>
        <taxon>Alveolata</taxon>
        <taxon>Perkinsozoa</taxon>
        <taxon>Perkinsea</taxon>
        <taxon>Perkinsida</taxon>
        <taxon>Perkinsidae</taxon>
        <taxon>Perkinsus</taxon>
    </lineage>
</organism>
<dbReference type="SUPFAM" id="SSF82171">
    <property type="entry name" value="DPP6 N-terminal domain-like"/>
    <property type="match status" value="1"/>
</dbReference>
<accession>A0A7J6LFM9</accession>
<protein>
    <submittedName>
        <fullName evidence="1">Uncharacterized protein</fullName>
    </submittedName>
</protein>
<dbReference type="OrthoDB" id="10383249at2759"/>
<sequence>MSGSSITEGAAFPRDIVLARLCVIDRKSLPLLEDIKRLVWEYLPPLSPNFVHDSEGKTVPGTFRLFDSDGGRLIHGVSRDLERVIYAVEMAENPSSNGMKKLFALDGDLELGCVYHDQLFYTVYGDAGRVRRRPLQSGSATPAVVGLPEKVIQIKPASGALFFVAERSYKLYMIDSPSAEARQVTTLTKADESEIIEDLGDEEDDSEEEFDSYRPEPIFQDAKIENGKVTEMLYIQGDTMGRLCYWRDGQASVVSPGVHARMCRLVPNTKAGICCGFFGSSWEMCFYVYDIVDHRVFTEPECFLDLTERGEELISLNVRNDWTATLLTSGRQEVEHLYGAQDSGRLIPITLKHDLDADDEEHDFDFVTLSKAEFSSEAYGMDDYYNLALSRFGFPSDFFDHDDDYFDDGFSDDNRYIFYAKHGMASSIAAVWRYRLVLQLHSLQSSLGGSHEEVIRSIWSLIHPSPPSTITITNTSSISGTLTDLSPSDGHSSLIGIDLRSFAVSHHEVVSLHPRTLSTKTTLRVSRGISHVCAHHDVLYYADGRLRQLRRWSTREGVELDPLPLPGTLSMIRSSSSGVFVVLRDTNRVYRLQPPSSSWVCLLQLEDQLLSFDTIPIGDDYFLYILDHSVEDRPVGNVCLSTDGSDVLITSITGATAARFVPHTDAVACVCCLFPDELSCTVCLVDAIRQTVLSYSTPFIGWDVWSMAVTDDWKVVVIVEESEDGLGGHNFSPGPFNGITLCCTT</sequence>
<evidence type="ECO:0000313" key="1">
    <source>
        <dbReference type="EMBL" id="KAF4658069.1"/>
    </source>
</evidence>